<keyword evidence="2" id="KW-1185">Reference proteome</keyword>
<protein>
    <submittedName>
        <fullName evidence="1">Uncharacterized protein</fullName>
    </submittedName>
</protein>
<proteinExistence type="predicted"/>
<reference evidence="1" key="1">
    <citation type="submission" date="2023-04" db="EMBL/GenBank/DDBJ databases">
        <authorList>
            <consortium name="ELIXIR-Norway"/>
        </authorList>
    </citation>
    <scope>NUCLEOTIDE SEQUENCE [LARGE SCALE GENOMIC DNA]</scope>
</reference>
<evidence type="ECO:0000313" key="2">
    <source>
        <dbReference type="Proteomes" id="UP001176941"/>
    </source>
</evidence>
<dbReference type="EMBL" id="OX459949">
    <property type="protein sequence ID" value="CAI9156062.1"/>
    <property type="molecule type" value="Genomic_DNA"/>
</dbReference>
<accession>A0ABN8Y392</accession>
<organism evidence="1 2">
    <name type="scientific">Rangifer tarandus platyrhynchus</name>
    <name type="common">Svalbard reindeer</name>
    <dbReference type="NCBI Taxonomy" id="3082113"/>
    <lineage>
        <taxon>Eukaryota</taxon>
        <taxon>Metazoa</taxon>
        <taxon>Chordata</taxon>
        <taxon>Craniata</taxon>
        <taxon>Vertebrata</taxon>
        <taxon>Euteleostomi</taxon>
        <taxon>Mammalia</taxon>
        <taxon>Eutheria</taxon>
        <taxon>Laurasiatheria</taxon>
        <taxon>Artiodactyla</taxon>
        <taxon>Ruminantia</taxon>
        <taxon>Pecora</taxon>
        <taxon>Cervidae</taxon>
        <taxon>Odocoileinae</taxon>
        <taxon>Rangifer</taxon>
    </lineage>
</organism>
<sequence>MPRSDRRGQLLVGRGFVPCIQPGTATCPHSSPSAIGTVCQVTQDALLSPEGCPVLTAPRSPRPRRWLVMGGRACSSATFPLPERVASTHMDSLVSSTCQERDLGCF</sequence>
<name>A0ABN8Y392_RANTA</name>
<gene>
    <name evidence="1" type="ORF">MRATA1EN1_LOCUS5024</name>
</gene>
<evidence type="ECO:0000313" key="1">
    <source>
        <dbReference type="EMBL" id="CAI9156062.1"/>
    </source>
</evidence>
<dbReference type="Proteomes" id="UP001176941">
    <property type="component" value="Chromosome 13"/>
</dbReference>